<dbReference type="GeneID" id="72191227"/>
<evidence type="ECO:0000259" key="7">
    <source>
        <dbReference type="Pfam" id="PF00501"/>
    </source>
</evidence>
<dbReference type="GO" id="GO:0008756">
    <property type="term" value="F:o-succinylbenzoate-CoA ligase activity"/>
    <property type="evidence" value="ECO:0007669"/>
    <property type="project" value="UniProtKB-UniRule"/>
</dbReference>
<dbReference type="InterPro" id="IPR045851">
    <property type="entry name" value="AMP-bd_C_sf"/>
</dbReference>
<reference evidence="9" key="1">
    <citation type="submission" date="2022-04" db="EMBL/GenBank/DDBJ databases">
        <title>Diverse halophilic archaea isolated from saline environments.</title>
        <authorList>
            <person name="Cui H.-L."/>
        </authorList>
    </citation>
    <scope>NUCLEOTIDE SEQUENCE</scope>
    <source>
        <strain evidence="9">XZYJT40</strain>
    </source>
</reference>
<dbReference type="AlphaFoldDB" id="A0A8U0IGP4"/>
<protein>
    <recommendedName>
        <fullName evidence="5">2-succinylbenzoate--CoA ligase</fullName>
        <ecNumber evidence="5">6.2.1.26</ecNumber>
    </recommendedName>
    <alternativeName>
        <fullName evidence="5">o-succinylbenzoyl-CoA synthetase</fullName>
        <shortName evidence="5">OSB-CoA synthetase</shortName>
    </alternativeName>
</protein>
<dbReference type="GO" id="GO:0009234">
    <property type="term" value="P:menaquinone biosynthetic process"/>
    <property type="evidence" value="ECO:0007669"/>
    <property type="project" value="UniProtKB-UniRule"/>
</dbReference>
<dbReference type="Proteomes" id="UP000830434">
    <property type="component" value="Chromosome"/>
</dbReference>
<dbReference type="PANTHER" id="PTHR43767">
    <property type="entry name" value="LONG-CHAIN-FATTY-ACID--COA LIGASE"/>
    <property type="match status" value="1"/>
</dbReference>
<evidence type="ECO:0000256" key="3">
    <source>
        <dbReference type="ARBA" id="ARBA00022741"/>
    </source>
</evidence>
<dbReference type="InterPro" id="IPR025110">
    <property type="entry name" value="AMP-bd_C"/>
</dbReference>
<feature type="domain" description="AMP-dependent synthetase/ligase" evidence="7">
    <location>
        <begin position="21"/>
        <end position="398"/>
    </location>
</feature>
<dbReference type="GO" id="GO:0005524">
    <property type="term" value="F:ATP binding"/>
    <property type="evidence" value="ECO:0007669"/>
    <property type="project" value="UniProtKB-KW"/>
</dbReference>
<dbReference type="PROSITE" id="PS00455">
    <property type="entry name" value="AMP_BINDING"/>
    <property type="match status" value="1"/>
</dbReference>
<organism evidence="9 10">
    <name type="scientific">Halorussus gelatinilyticus</name>
    <dbReference type="NCBI Taxonomy" id="2937524"/>
    <lineage>
        <taxon>Archaea</taxon>
        <taxon>Methanobacteriati</taxon>
        <taxon>Methanobacteriota</taxon>
        <taxon>Stenosarchaea group</taxon>
        <taxon>Halobacteria</taxon>
        <taxon>Halobacteriales</taxon>
        <taxon>Haladaptataceae</taxon>
        <taxon>Halorussus</taxon>
    </lineage>
</organism>
<dbReference type="InterPro" id="IPR050237">
    <property type="entry name" value="ATP-dep_AMP-bd_enzyme"/>
</dbReference>
<dbReference type="EC" id="6.2.1.26" evidence="5"/>
<comment type="pathway">
    <text evidence="5">Quinol/quinone metabolism; menaquinone biosynthesis.</text>
</comment>
<feature type="domain" description="AMP-binding enzyme C-terminal" evidence="8">
    <location>
        <begin position="451"/>
        <end position="522"/>
    </location>
</feature>
<keyword evidence="3 5" id="KW-0547">Nucleotide-binding</keyword>
<dbReference type="PANTHER" id="PTHR43767:SF1">
    <property type="entry name" value="NONRIBOSOMAL PEPTIDE SYNTHASE PES1 (EUROFUNG)-RELATED"/>
    <property type="match status" value="1"/>
</dbReference>
<dbReference type="InterPro" id="IPR000873">
    <property type="entry name" value="AMP-dep_synth/lig_dom"/>
</dbReference>
<feature type="compositionally biased region" description="Basic and acidic residues" evidence="6">
    <location>
        <begin position="524"/>
        <end position="539"/>
    </location>
</feature>
<dbReference type="SUPFAM" id="SSF56801">
    <property type="entry name" value="Acetyl-CoA synthetase-like"/>
    <property type="match status" value="1"/>
</dbReference>
<dbReference type="Gene3D" id="3.30.300.30">
    <property type="match status" value="1"/>
</dbReference>
<name>A0A8U0IGP4_9EURY</name>
<feature type="compositionally biased region" description="Acidic residues" evidence="6">
    <location>
        <begin position="352"/>
        <end position="372"/>
    </location>
</feature>
<comment type="pathway">
    <text evidence="5">Quinol/quinone metabolism; 1,4-dihydroxy-2-naphthoate biosynthesis; 1,4-dihydroxy-2-naphthoate from chorismate: step 5/7.</text>
</comment>
<comment type="function">
    <text evidence="5">Converts 2-succinylbenzoate (OSB) to 2-succinylbenzoyl-CoA (OSB-CoA).</text>
</comment>
<evidence type="ECO:0000256" key="1">
    <source>
        <dbReference type="ARBA" id="ARBA00022428"/>
    </source>
</evidence>
<dbReference type="Gene3D" id="3.40.50.12780">
    <property type="entry name" value="N-terminal domain of ligase-like"/>
    <property type="match status" value="1"/>
</dbReference>
<evidence type="ECO:0000256" key="4">
    <source>
        <dbReference type="ARBA" id="ARBA00022840"/>
    </source>
</evidence>
<evidence type="ECO:0000313" key="9">
    <source>
        <dbReference type="EMBL" id="UPV99850.1"/>
    </source>
</evidence>
<evidence type="ECO:0000313" key="10">
    <source>
        <dbReference type="Proteomes" id="UP000830434"/>
    </source>
</evidence>
<dbReference type="InterPro" id="IPR042099">
    <property type="entry name" value="ANL_N_sf"/>
</dbReference>
<dbReference type="KEGG" id="haxz:M0R88_15190"/>
<evidence type="ECO:0000256" key="2">
    <source>
        <dbReference type="ARBA" id="ARBA00022598"/>
    </source>
</evidence>
<proteinExistence type="inferred from homology"/>
<dbReference type="InterPro" id="IPR010192">
    <property type="entry name" value="MenE"/>
</dbReference>
<evidence type="ECO:0000256" key="5">
    <source>
        <dbReference type="HAMAP-Rule" id="MF_00731"/>
    </source>
</evidence>
<keyword evidence="4 5" id="KW-0067">ATP-binding</keyword>
<dbReference type="RefSeq" id="WP_248654340.1">
    <property type="nucleotide sequence ID" value="NZ_CP096658.1"/>
</dbReference>
<dbReference type="HAMAP" id="MF_00731">
    <property type="entry name" value="MenE"/>
    <property type="match status" value="1"/>
</dbReference>
<accession>A0A8U0IGP4</accession>
<evidence type="ECO:0000256" key="6">
    <source>
        <dbReference type="SAM" id="MobiDB-lite"/>
    </source>
</evidence>
<dbReference type="Pfam" id="PF13193">
    <property type="entry name" value="AMP-binding_C"/>
    <property type="match status" value="1"/>
</dbReference>
<dbReference type="EMBL" id="CP096658">
    <property type="protein sequence ID" value="UPV99850.1"/>
    <property type="molecule type" value="Genomic_DNA"/>
</dbReference>
<comment type="catalytic activity">
    <reaction evidence="5">
        <text>2-succinylbenzoate + ATP + CoA = 2-succinylbenzoyl-CoA + AMP + diphosphate</text>
        <dbReference type="Rhea" id="RHEA:17009"/>
        <dbReference type="ChEBI" id="CHEBI:18325"/>
        <dbReference type="ChEBI" id="CHEBI:30616"/>
        <dbReference type="ChEBI" id="CHEBI:33019"/>
        <dbReference type="ChEBI" id="CHEBI:57287"/>
        <dbReference type="ChEBI" id="CHEBI:57364"/>
        <dbReference type="ChEBI" id="CHEBI:456215"/>
        <dbReference type="EC" id="6.2.1.26"/>
    </reaction>
</comment>
<sequence length="539" mass="57720">MTDERERRPPETAETTRDWLAERARTSSEATALVEAADGTRWSYAELDAAVEETAGRLADLGVRAGDHLGVLMETRVAFVRLVHAAMRLGAVLVPLNARLTGPELVRQAETADLNLLVCERETEADAVAVADSAASTAGLPVASVDSLDADGVAALREREPTDFDPAAWSRADPQAMLFTSGTTGDPKAVELSMSNFLSSAVASAFRLGVTPDDNWLLCLSMYHMGGLSVVLRSALYGTTVVLQEGFDAGNAADATAEFGVTGVSLVPTMLRRMLDARDSLSNSLRFVLLGGAPASEELISRCEARGVPVHPTYGMTETASQIATARPREAFAHRGTVGRPLLWTDVTVVGEGDEGDERDEESRDDEADGEGGNEIPLPAGETGELVVSGPTVMRGYYGDPAATNETFGEYGLHTGDVGYRDEAGRVWVLNRREDRIVTGGENVHPGEVVEALREHPAVRDAAVVGLADDEWGERVSALVVTEDDATLSVEALDAHCRERLAGYKCPRTVAFADELPRTTSGTVEREAVRERLREARDS</sequence>
<keyword evidence="1 5" id="KW-0474">Menaquinone biosynthesis</keyword>
<dbReference type="NCBIfam" id="TIGR01923">
    <property type="entry name" value="menE"/>
    <property type="match status" value="1"/>
</dbReference>
<evidence type="ECO:0000259" key="8">
    <source>
        <dbReference type="Pfam" id="PF13193"/>
    </source>
</evidence>
<feature type="region of interest" description="Disordered" evidence="6">
    <location>
        <begin position="518"/>
        <end position="539"/>
    </location>
</feature>
<gene>
    <name evidence="5 9" type="primary">menE</name>
    <name evidence="9" type="ORF">M0R88_15190</name>
</gene>
<feature type="region of interest" description="Disordered" evidence="6">
    <location>
        <begin position="349"/>
        <end position="386"/>
    </location>
</feature>
<keyword evidence="10" id="KW-1185">Reference proteome</keyword>
<keyword evidence="2 5" id="KW-0436">Ligase</keyword>
<comment type="similarity">
    <text evidence="5">Belongs to the ATP-dependent AMP-binding enzyme family. MenE subfamily.</text>
</comment>
<dbReference type="InterPro" id="IPR020845">
    <property type="entry name" value="AMP-binding_CS"/>
</dbReference>
<dbReference type="Pfam" id="PF00501">
    <property type="entry name" value="AMP-binding"/>
    <property type="match status" value="1"/>
</dbReference>